<feature type="region of interest" description="Disordered" evidence="7">
    <location>
        <begin position="44"/>
        <end position="148"/>
    </location>
</feature>
<accession>A0A9X2PC90</accession>
<dbReference type="PANTHER" id="PTHR21666:SF288">
    <property type="entry name" value="CELL DIVISION PROTEIN YTFB"/>
    <property type="match status" value="1"/>
</dbReference>
<evidence type="ECO:0000256" key="2">
    <source>
        <dbReference type="ARBA" id="ARBA00022670"/>
    </source>
</evidence>
<dbReference type="InterPro" id="IPR016047">
    <property type="entry name" value="M23ase_b-sheet_dom"/>
</dbReference>
<feature type="compositionally biased region" description="Acidic residues" evidence="7">
    <location>
        <begin position="92"/>
        <end position="103"/>
    </location>
</feature>
<proteinExistence type="predicted"/>
<dbReference type="SUPFAM" id="SSF51261">
    <property type="entry name" value="Duplicated hybrid motif"/>
    <property type="match status" value="1"/>
</dbReference>
<feature type="compositionally biased region" description="Polar residues" evidence="7">
    <location>
        <begin position="580"/>
        <end position="601"/>
    </location>
</feature>
<evidence type="ECO:0000259" key="8">
    <source>
        <dbReference type="Pfam" id="PF01551"/>
    </source>
</evidence>
<keyword evidence="10" id="KW-1185">Reference proteome</keyword>
<feature type="compositionally biased region" description="Basic and acidic residues" evidence="7">
    <location>
        <begin position="49"/>
        <end position="72"/>
    </location>
</feature>
<reference evidence="9" key="1">
    <citation type="submission" date="2022-08" db="EMBL/GenBank/DDBJ databases">
        <authorList>
            <person name="Li F."/>
        </authorList>
    </citation>
    <scope>NUCLEOTIDE SEQUENCE</scope>
    <source>
        <strain evidence="9">MQZ15Z-1</strain>
    </source>
</reference>
<feature type="region of interest" description="Disordered" evidence="7">
    <location>
        <begin position="271"/>
        <end position="291"/>
    </location>
</feature>
<protein>
    <submittedName>
        <fullName evidence="9">M23 family metallopeptidase</fullName>
    </submittedName>
</protein>
<dbReference type="RefSeq" id="WP_258731195.1">
    <property type="nucleotide sequence ID" value="NZ_JANTHZ010000001.1"/>
</dbReference>
<dbReference type="PANTHER" id="PTHR21666">
    <property type="entry name" value="PEPTIDASE-RELATED"/>
    <property type="match status" value="1"/>
</dbReference>
<dbReference type="Proteomes" id="UP001151088">
    <property type="component" value="Unassembled WGS sequence"/>
</dbReference>
<feature type="domain" description="M23ase beta-sheet core" evidence="8">
    <location>
        <begin position="426"/>
        <end position="523"/>
    </location>
</feature>
<dbReference type="CDD" id="cd12797">
    <property type="entry name" value="M23_peptidase"/>
    <property type="match status" value="1"/>
</dbReference>
<dbReference type="GO" id="GO:0046872">
    <property type="term" value="F:metal ion binding"/>
    <property type="evidence" value="ECO:0007669"/>
    <property type="project" value="UniProtKB-KW"/>
</dbReference>
<dbReference type="Pfam" id="PF01551">
    <property type="entry name" value="Peptidase_M23"/>
    <property type="match status" value="1"/>
</dbReference>
<dbReference type="InterPro" id="IPR011055">
    <property type="entry name" value="Dup_hybrid_motif"/>
</dbReference>
<keyword evidence="6" id="KW-0482">Metalloprotease</keyword>
<evidence type="ECO:0000256" key="6">
    <source>
        <dbReference type="ARBA" id="ARBA00023049"/>
    </source>
</evidence>
<name>A0A9X2PC90_9HYPH</name>
<dbReference type="GO" id="GO:0004222">
    <property type="term" value="F:metalloendopeptidase activity"/>
    <property type="evidence" value="ECO:0007669"/>
    <property type="project" value="TreeGrafter"/>
</dbReference>
<comment type="cofactor">
    <cofactor evidence="1">
        <name>Zn(2+)</name>
        <dbReference type="ChEBI" id="CHEBI:29105"/>
    </cofactor>
</comment>
<evidence type="ECO:0000256" key="3">
    <source>
        <dbReference type="ARBA" id="ARBA00022723"/>
    </source>
</evidence>
<evidence type="ECO:0000256" key="1">
    <source>
        <dbReference type="ARBA" id="ARBA00001947"/>
    </source>
</evidence>
<gene>
    <name evidence="9" type="ORF">NVS89_04020</name>
</gene>
<evidence type="ECO:0000256" key="5">
    <source>
        <dbReference type="ARBA" id="ARBA00022833"/>
    </source>
</evidence>
<comment type="caution">
    <text evidence="9">The sequence shown here is derived from an EMBL/GenBank/DDBJ whole genome shotgun (WGS) entry which is preliminary data.</text>
</comment>
<keyword evidence="3" id="KW-0479">Metal-binding</keyword>
<keyword evidence="2" id="KW-0645">Protease</keyword>
<evidence type="ECO:0000256" key="4">
    <source>
        <dbReference type="ARBA" id="ARBA00022801"/>
    </source>
</evidence>
<dbReference type="Gene3D" id="2.70.70.10">
    <property type="entry name" value="Glucose Permease (Domain IIA)"/>
    <property type="match status" value="1"/>
</dbReference>
<keyword evidence="5" id="KW-0862">Zinc</keyword>
<evidence type="ECO:0000256" key="7">
    <source>
        <dbReference type="SAM" id="MobiDB-lite"/>
    </source>
</evidence>
<dbReference type="InterPro" id="IPR050570">
    <property type="entry name" value="Cell_wall_metabolism_enzyme"/>
</dbReference>
<sequence>MSSTVLMGVAAAALLVGALAGAVGRRSQLAEPPVFIAPRFARQTVAKRSRADRENRHRDQREGARSRVRVEQLGDSGSMRPFIRVSARLAEIDPDPPDDEDRKEEDRKEDDQQEEPQASAGDGRPQADPARRPELPPIILYGSSQPAPRRHVTAFAEDEAPRPGARILGEPVNLSVVPELPASPKPERRVIVARDGDTLSAILTALGVPSGDRDAVLAAFPRRHWFGKESFAGGETITLVERPEGPSPGSPIEVSVTRPDGDVTIVARTDAGGYAPVSPEQDDASPPDTASAPAALDLHAFTGEALRDGLDALAKSNHVDGGLVAEIMRLCDRDFDLDQPLGSTDTADILYAPNALGQPELVFLALSAQGKTRRYYRFTAPDDGSTDFYDEDGHSITKLLLRKPVADGRLGDGFGWRTHPVLHDRRFHEGVDYAAPYGSPVAAAGAGVVEIIGKEWGYGKYIRIRHDLGYETAYAHVSGFPRGLKVGDRVRQGQTIAYVGSTGLSTGPHLYYEVWINGRRVNPLKVRLPGGRMLDGKALSTFQQEEQRIDELLDVPVGVAAGLDWRGERGRVRARPTGLANPQMTSIGTLRPSSAAPTSPVRSGAPDL</sequence>
<feature type="region of interest" description="Disordered" evidence="7">
    <location>
        <begin position="574"/>
        <end position="608"/>
    </location>
</feature>
<evidence type="ECO:0000313" key="10">
    <source>
        <dbReference type="Proteomes" id="UP001151088"/>
    </source>
</evidence>
<organism evidence="9 10">
    <name type="scientific">Ancylobacter mangrovi</name>
    <dbReference type="NCBI Taxonomy" id="2972472"/>
    <lineage>
        <taxon>Bacteria</taxon>
        <taxon>Pseudomonadati</taxon>
        <taxon>Pseudomonadota</taxon>
        <taxon>Alphaproteobacteria</taxon>
        <taxon>Hyphomicrobiales</taxon>
        <taxon>Xanthobacteraceae</taxon>
        <taxon>Ancylobacter</taxon>
    </lineage>
</organism>
<dbReference type="AlphaFoldDB" id="A0A9X2PC90"/>
<evidence type="ECO:0000313" key="9">
    <source>
        <dbReference type="EMBL" id="MCS0494251.1"/>
    </source>
</evidence>
<dbReference type="EMBL" id="JANTHZ010000001">
    <property type="protein sequence ID" value="MCS0494251.1"/>
    <property type="molecule type" value="Genomic_DNA"/>
</dbReference>
<keyword evidence="4" id="KW-0378">Hydrolase</keyword>
<dbReference type="GO" id="GO:0006508">
    <property type="term" value="P:proteolysis"/>
    <property type="evidence" value="ECO:0007669"/>
    <property type="project" value="UniProtKB-KW"/>
</dbReference>
<dbReference type="Gene3D" id="3.10.450.350">
    <property type="match status" value="1"/>
</dbReference>